<dbReference type="InterPro" id="IPR020103">
    <property type="entry name" value="PsdUridine_synth_cat_dom_sf"/>
</dbReference>
<dbReference type="STRING" id="1202540.A357_0156"/>
<dbReference type="Proteomes" id="UP000003935">
    <property type="component" value="Chromosome"/>
</dbReference>
<dbReference type="PANTHER" id="PTHR21600">
    <property type="entry name" value="MITOCHONDRIAL RNA PSEUDOURIDINE SYNTHASE"/>
    <property type="match status" value="1"/>
</dbReference>
<dbReference type="OrthoDB" id="9807829at2"/>
<evidence type="ECO:0000256" key="1">
    <source>
        <dbReference type="ARBA" id="ARBA00010876"/>
    </source>
</evidence>
<evidence type="ECO:0000313" key="4">
    <source>
        <dbReference type="Proteomes" id="UP000003935"/>
    </source>
</evidence>
<organism evidence="3 4">
    <name type="scientific">Candidatus Carsonella ruddii PC isolate NHV</name>
    <dbReference type="NCBI Taxonomy" id="1202540"/>
    <lineage>
        <taxon>Bacteria</taxon>
        <taxon>Pseudomonadati</taxon>
        <taxon>Pseudomonadota</taxon>
        <taxon>Gammaproteobacteria</taxon>
        <taxon>Oceanospirillales</taxon>
        <taxon>Halomonadaceae</taxon>
        <taxon>Zymobacter group</taxon>
        <taxon>Candidatus Carsonella</taxon>
    </lineage>
</organism>
<evidence type="ECO:0000313" key="3">
    <source>
        <dbReference type="EMBL" id="AFP84355.1"/>
    </source>
</evidence>
<dbReference type="GO" id="GO:0009982">
    <property type="term" value="F:pseudouridine synthase activity"/>
    <property type="evidence" value="ECO:0007669"/>
    <property type="project" value="InterPro"/>
</dbReference>
<dbReference type="AlphaFoldDB" id="J3TWK7"/>
<dbReference type="PROSITE" id="PS01129">
    <property type="entry name" value="PSI_RLU"/>
    <property type="match status" value="1"/>
</dbReference>
<dbReference type="EMBL" id="CP003545">
    <property type="protein sequence ID" value="AFP84355.1"/>
    <property type="molecule type" value="Genomic_DNA"/>
</dbReference>
<proteinExistence type="inferred from homology"/>
<accession>J3TWK7</accession>
<dbReference type="GO" id="GO:0003723">
    <property type="term" value="F:RNA binding"/>
    <property type="evidence" value="ECO:0007669"/>
    <property type="project" value="InterPro"/>
</dbReference>
<dbReference type="InterPro" id="IPR006145">
    <property type="entry name" value="PsdUridine_synth_RsuA/RluA"/>
</dbReference>
<feature type="domain" description="Pseudouridine synthase RsuA/RluA-like" evidence="2">
    <location>
        <begin position="12"/>
        <end position="147"/>
    </location>
</feature>
<dbReference type="RefSeq" id="WP_014887654.1">
    <property type="nucleotide sequence ID" value="NC_018418.1"/>
</dbReference>
<dbReference type="PATRIC" id="fig|1202540.3.peg.128"/>
<comment type="similarity">
    <text evidence="1">Belongs to the pseudouridine synthase RluA family.</text>
</comment>
<name>J3TWK7_CARRU</name>
<dbReference type="PANTHER" id="PTHR21600:SF87">
    <property type="entry name" value="RNA PSEUDOURIDYLATE SYNTHASE DOMAIN-CONTAINING PROTEIN 1"/>
    <property type="match status" value="1"/>
</dbReference>
<gene>
    <name evidence="3" type="primary">rluD</name>
    <name evidence="3" type="ORF">A357_0156</name>
</gene>
<dbReference type="InterPro" id="IPR006224">
    <property type="entry name" value="PsdUridine_synth_RluA-like_CS"/>
</dbReference>
<evidence type="ECO:0000259" key="2">
    <source>
        <dbReference type="Pfam" id="PF00849"/>
    </source>
</evidence>
<dbReference type="HOGENOM" id="CLU_1352569_0_0_6"/>
<dbReference type="GO" id="GO:0140098">
    <property type="term" value="F:catalytic activity, acting on RNA"/>
    <property type="evidence" value="ECO:0007669"/>
    <property type="project" value="UniProtKB-ARBA"/>
</dbReference>
<dbReference type="Pfam" id="PF00849">
    <property type="entry name" value="PseudoU_synth_2"/>
    <property type="match status" value="1"/>
</dbReference>
<dbReference type="CDD" id="cd02869">
    <property type="entry name" value="PseudoU_synth_RluA_like"/>
    <property type="match status" value="1"/>
</dbReference>
<dbReference type="KEGG" id="crv:A357_0156"/>
<dbReference type="SUPFAM" id="SSF55120">
    <property type="entry name" value="Pseudouridine synthase"/>
    <property type="match status" value="1"/>
</dbReference>
<dbReference type="InterPro" id="IPR050188">
    <property type="entry name" value="RluA_PseudoU_synthase"/>
</dbReference>
<reference evidence="3 4" key="1">
    <citation type="journal article" date="2012" name="Mol. Biol. Evol.">
        <title>Genome reduction and co-evolution between the primary and secondary bacterial symbionts of psyllids.</title>
        <authorList>
            <person name="Sloan D.B."/>
            <person name="Moran N.A."/>
        </authorList>
    </citation>
    <scope>NUCLEOTIDE SEQUENCE [LARGE SCALE GENOMIC DNA]</scope>
    <source>
        <strain evidence="3 4">PC</strain>
    </source>
</reference>
<dbReference type="GO" id="GO:0000455">
    <property type="term" value="P:enzyme-directed rRNA pseudouridine synthesis"/>
    <property type="evidence" value="ECO:0007669"/>
    <property type="project" value="TreeGrafter"/>
</dbReference>
<dbReference type="Gene3D" id="3.30.2350.10">
    <property type="entry name" value="Pseudouridine synthase"/>
    <property type="match status" value="1"/>
</dbReference>
<sequence>MFNFKIRYLDKNIIVINKPIGITIKELINLNYLYFNNKIPNFGILNRLDKYTSGLILIAKNLFFYFYFKKLIIKNLIKKNYISFINEKINKGFINVDIFKKKKSLIIKNSKKSVTYYKIIKKKKYFSFLNICIKTGRTHQIRLHLLHIKKKIFNEFYYNKIVLLNNTLHFKKIMFYYPFLKKKINLFCNLNYDIKRIFLFNFLK</sequence>
<protein>
    <submittedName>
        <fullName evidence="3">Ribosomal large subunit pseudouridine synthase</fullName>
    </submittedName>
</protein>